<name>A0A8S4A0L4_9EUPU</name>
<proteinExistence type="predicted"/>
<dbReference type="AlphaFoldDB" id="A0A8S4A0L4"/>
<evidence type="ECO:0000313" key="1">
    <source>
        <dbReference type="EMBL" id="CAG5133852.1"/>
    </source>
</evidence>
<protein>
    <submittedName>
        <fullName evidence="1">Uncharacterized protein</fullName>
    </submittedName>
</protein>
<gene>
    <name evidence="1" type="ORF">CUNI_LOCUS19410</name>
</gene>
<keyword evidence="2" id="KW-1185">Reference proteome</keyword>
<sequence>MAAKLPKHMQDEIWMIMHMVAELGAHPEAKKFSDKQFYFECEGEVDLEELDDAIDVDCPAERDDKEHELIGVAETLGSAADLYYREQAIKAQETLVQDIVDYIRSKGDPMKIPLLPSDEIFQIDVMAACTVISGLNWKTS</sequence>
<accession>A0A8S4A0L4</accession>
<dbReference type="OrthoDB" id="10618062at2759"/>
<organism evidence="1 2">
    <name type="scientific">Candidula unifasciata</name>
    <dbReference type="NCBI Taxonomy" id="100452"/>
    <lineage>
        <taxon>Eukaryota</taxon>
        <taxon>Metazoa</taxon>
        <taxon>Spiralia</taxon>
        <taxon>Lophotrochozoa</taxon>
        <taxon>Mollusca</taxon>
        <taxon>Gastropoda</taxon>
        <taxon>Heterobranchia</taxon>
        <taxon>Euthyneura</taxon>
        <taxon>Panpulmonata</taxon>
        <taxon>Eupulmonata</taxon>
        <taxon>Stylommatophora</taxon>
        <taxon>Helicina</taxon>
        <taxon>Helicoidea</taxon>
        <taxon>Geomitridae</taxon>
        <taxon>Candidula</taxon>
    </lineage>
</organism>
<dbReference type="EMBL" id="CAJHNH020006545">
    <property type="protein sequence ID" value="CAG5133852.1"/>
    <property type="molecule type" value="Genomic_DNA"/>
</dbReference>
<dbReference type="Proteomes" id="UP000678393">
    <property type="component" value="Unassembled WGS sequence"/>
</dbReference>
<comment type="caution">
    <text evidence="1">The sequence shown here is derived from an EMBL/GenBank/DDBJ whole genome shotgun (WGS) entry which is preliminary data.</text>
</comment>
<evidence type="ECO:0000313" key="2">
    <source>
        <dbReference type="Proteomes" id="UP000678393"/>
    </source>
</evidence>
<reference evidence="1" key="1">
    <citation type="submission" date="2021-04" db="EMBL/GenBank/DDBJ databases">
        <authorList>
            <consortium name="Molecular Ecology Group"/>
        </authorList>
    </citation>
    <scope>NUCLEOTIDE SEQUENCE</scope>
</reference>